<evidence type="ECO:0000256" key="9">
    <source>
        <dbReference type="ARBA" id="ARBA00023204"/>
    </source>
</evidence>
<evidence type="ECO:0000256" key="14">
    <source>
        <dbReference type="ARBA" id="ARBA00048988"/>
    </source>
</evidence>
<reference evidence="18 19" key="1">
    <citation type="submission" date="2016-12" db="EMBL/GenBank/DDBJ databases">
        <title>Isolation and genomic insights into novel planktonic Zetaproteobacteria from stratified waters of the Chesapeake Bay.</title>
        <authorList>
            <person name="McAllister S.M."/>
            <person name="Kato S."/>
            <person name="Chan C.S."/>
            <person name="Chiu B.K."/>
            <person name="Field E.K."/>
        </authorList>
    </citation>
    <scope>NUCLEOTIDE SEQUENCE [LARGE SCALE GENOMIC DNA]</scope>
    <source>
        <strain evidence="18 19">CP-5</strain>
    </source>
</reference>
<dbReference type="InterPro" id="IPR000212">
    <property type="entry name" value="DNA_helicase_UvrD/REP"/>
</dbReference>
<evidence type="ECO:0000256" key="11">
    <source>
        <dbReference type="ARBA" id="ARBA00034617"/>
    </source>
</evidence>
<keyword evidence="1" id="KW-0540">Nuclease</keyword>
<evidence type="ECO:0000256" key="10">
    <source>
        <dbReference type="ARBA" id="ARBA00023235"/>
    </source>
</evidence>
<dbReference type="PANTHER" id="PTHR11070">
    <property type="entry name" value="UVRD / RECB / PCRA DNA HELICASE FAMILY MEMBER"/>
    <property type="match status" value="1"/>
</dbReference>
<dbReference type="Gene3D" id="3.40.50.300">
    <property type="entry name" value="P-loop containing nucleotide triphosphate hydrolases"/>
    <property type="match status" value="4"/>
</dbReference>
<dbReference type="GO" id="GO:0005524">
    <property type="term" value="F:ATP binding"/>
    <property type="evidence" value="ECO:0007669"/>
    <property type="project" value="UniProtKB-UniRule"/>
</dbReference>
<protein>
    <recommendedName>
        <fullName evidence="12">DNA 3'-5' helicase</fullName>
        <ecNumber evidence="12">5.6.2.4</ecNumber>
    </recommendedName>
    <alternativeName>
        <fullName evidence="13">DNA 3'-5' helicase II</fullName>
    </alternativeName>
</protein>
<dbReference type="Gene3D" id="3.90.320.10">
    <property type="match status" value="1"/>
</dbReference>
<keyword evidence="2 15" id="KW-0547">Nucleotide-binding</keyword>
<dbReference type="PROSITE" id="PS51198">
    <property type="entry name" value="UVRD_HELICASE_ATP_BIND"/>
    <property type="match status" value="1"/>
</dbReference>
<dbReference type="InterPro" id="IPR011335">
    <property type="entry name" value="Restrct_endonuc-II-like"/>
</dbReference>
<dbReference type="OrthoDB" id="9810135at2"/>
<keyword evidence="8" id="KW-0238">DNA-binding</keyword>
<comment type="catalytic activity">
    <reaction evidence="14">
        <text>ATP + H2O = ADP + phosphate + H(+)</text>
        <dbReference type="Rhea" id="RHEA:13065"/>
        <dbReference type="ChEBI" id="CHEBI:15377"/>
        <dbReference type="ChEBI" id="CHEBI:15378"/>
        <dbReference type="ChEBI" id="CHEBI:30616"/>
        <dbReference type="ChEBI" id="CHEBI:43474"/>
        <dbReference type="ChEBI" id="CHEBI:456216"/>
        <dbReference type="EC" id="5.6.2.4"/>
    </reaction>
</comment>
<keyword evidence="7 15" id="KW-0067">ATP-binding</keyword>
<comment type="catalytic activity">
    <reaction evidence="11">
        <text>Couples ATP hydrolysis with the unwinding of duplex DNA by translocating in the 3'-5' direction.</text>
        <dbReference type="EC" id="5.6.2.4"/>
    </reaction>
</comment>
<dbReference type="RefSeq" id="WP_100277692.1">
    <property type="nucleotide sequence ID" value="NZ_CP018799.1"/>
</dbReference>
<dbReference type="KEGG" id="maes:Ga0123461_1437"/>
<evidence type="ECO:0000256" key="5">
    <source>
        <dbReference type="ARBA" id="ARBA00022806"/>
    </source>
</evidence>
<dbReference type="Proteomes" id="UP000231701">
    <property type="component" value="Chromosome"/>
</dbReference>
<dbReference type="InterPro" id="IPR027417">
    <property type="entry name" value="P-loop_NTPase"/>
</dbReference>
<dbReference type="SUPFAM" id="SSF52540">
    <property type="entry name" value="P-loop containing nucleoside triphosphate hydrolases"/>
    <property type="match status" value="1"/>
</dbReference>
<dbReference type="EMBL" id="CP018799">
    <property type="protein sequence ID" value="ATX79851.1"/>
    <property type="molecule type" value="Genomic_DNA"/>
</dbReference>
<dbReference type="InterPro" id="IPR011604">
    <property type="entry name" value="PDDEXK-like_dom_sf"/>
</dbReference>
<feature type="binding site" evidence="15">
    <location>
        <begin position="20"/>
        <end position="27"/>
    </location>
    <ligand>
        <name>ATP</name>
        <dbReference type="ChEBI" id="CHEBI:30616"/>
    </ligand>
</feature>
<keyword evidence="19" id="KW-1185">Reference proteome</keyword>
<dbReference type="GO" id="GO:0000725">
    <property type="term" value="P:recombinational repair"/>
    <property type="evidence" value="ECO:0007669"/>
    <property type="project" value="TreeGrafter"/>
</dbReference>
<dbReference type="EC" id="5.6.2.4" evidence="12"/>
<proteinExistence type="predicted"/>
<accession>A0A2K8L1Z0</accession>
<dbReference type="AlphaFoldDB" id="A0A2K8L1Z0"/>
<dbReference type="InterPro" id="IPR014016">
    <property type="entry name" value="UvrD-like_ATP-bd"/>
</dbReference>
<dbReference type="SUPFAM" id="SSF52980">
    <property type="entry name" value="Restriction endonuclease-like"/>
    <property type="match status" value="1"/>
</dbReference>
<keyword evidence="3" id="KW-0227">DNA damage</keyword>
<evidence type="ECO:0000256" key="12">
    <source>
        <dbReference type="ARBA" id="ARBA00034808"/>
    </source>
</evidence>
<evidence type="ECO:0000256" key="13">
    <source>
        <dbReference type="ARBA" id="ARBA00034923"/>
    </source>
</evidence>
<evidence type="ECO:0000259" key="16">
    <source>
        <dbReference type="PROSITE" id="PS51198"/>
    </source>
</evidence>
<evidence type="ECO:0000256" key="8">
    <source>
        <dbReference type="ARBA" id="ARBA00023125"/>
    </source>
</evidence>
<feature type="domain" description="UvrD-like helicase ATP-binding" evidence="16">
    <location>
        <begin position="1"/>
        <end position="481"/>
    </location>
</feature>
<evidence type="ECO:0000256" key="7">
    <source>
        <dbReference type="ARBA" id="ARBA00022840"/>
    </source>
</evidence>
<dbReference type="Pfam" id="PF12705">
    <property type="entry name" value="PDDEXK_1"/>
    <property type="match status" value="1"/>
</dbReference>
<dbReference type="Pfam" id="PF13361">
    <property type="entry name" value="UvrD_C"/>
    <property type="match status" value="2"/>
</dbReference>
<dbReference type="Pfam" id="PF00580">
    <property type="entry name" value="UvrD-helicase"/>
    <property type="match status" value="2"/>
</dbReference>
<dbReference type="InterPro" id="IPR014017">
    <property type="entry name" value="DNA_helicase_UvrD-like_C"/>
</dbReference>
<dbReference type="GO" id="GO:0033202">
    <property type="term" value="C:DNA helicase complex"/>
    <property type="evidence" value="ECO:0007669"/>
    <property type="project" value="TreeGrafter"/>
</dbReference>
<name>A0A2K8L1Z0_MARES</name>
<dbReference type="GO" id="GO:0004527">
    <property type="term" value="F:exonuclease activity"/>
    <property type="evidence" value="ECO:0007669"/>
    <property type="project" value="UniProtKB-KW"/>
</dbReference>
<organism evidence="18 19">
    <name type="scientific">Mariprofundus aestuarium</name>
    <dbReference type="NCBI Taxonomy" id="1921086"/>
    <lineage>
        <taxon>Bacteria</taxon>
        <taxon>Pseudomonadati</taxon>
        <taxon>Pseudomonadota</taxon>
        <taxon>Candidatius Mariprofundia</taxon>
        <taxon>Mariprofundales</taxon>
        <taxon>Mariprofundaceae</taxon>
        <taxon>Mariprofundus</taxon>
    </lineage>
</organism>
<keyword evidence="6 18" id="KW-0269">Exonuclease</keyword>
<keyword evidence="5 15" id="KW-0347">Helicase</keyword>
<feature type="domain" description="UvrD-like helicase C-terminal" evidence="17">
    <location>
        <begin position="482"/>
        <end position="760"/>
    </location>
</feature>
<evidence type="ECO:0000256" key="1">
    <source>
        <dbReference type="ARBA" id="ARBA00022722"/>
    </source>
</evidence>
<dbReference type="GO" id="GO:0005829">
    <property type="term" value="C:cytosol"/>
    <property type="evidence" value="ECO:0007669"/>
    <property type="project" value="TreeGrafter"/>
</dbReference>
<evidence type="ECO:0000259" key="17">
    <source>
        <dbReference type="PROSITE" id="PS51217"/>
    </source>
</evidence>
<keyword evidence="10" id="KW-0413">Isomerase</keyword>
<evidence type="ECO:0000313" key="19">
    <source>
        <dbReference type="Proteomes" id="UP000231701"/>
    </source>
</evidence>
<gene>
    <name evidence="18" type="ORF">Ga0123461_1437</name>
</gene>
<evidence type="ECO:0000256" key="3">
    <source>
        <dbReference type="ARBA" id="ARBA00022763"/>
    </source>
</evidence>
<keyword evidence="4 15" id="KW-0378">Hydrolase</keyword>
<dbReference type="GO" id="GO:0003677">
    <property type="term" value="F:DNA binding"/>
    <property type="evidence" value="ECO:0007669"/>
    <property type="project" value="UniProtKB-KW"/>
</dbReference>
<evidence type="ECO:0000256" key="6">
    <source>
        <dbReference type="ARBA" id="ARBA00022839"/>
    </source>
</evidence>
<evidence type="ECO:0000256" key="15">
    <source>
        <dbReference type="PROSITE-ProRule" id="PRU00560"/>
    </source>
</evidence>
<evidence type="ECO:0000256" key="2">
    <source>
        <dbReference type="ARBA" id="ARBA00022741"/>
    </source>
</evidence>
<keyword evidence="9" id="KW-0234">DNA repair</keyword>
<sequence length="1098" mass="121261">MSEQARLKARNPQLSSLVQAPAGSGKTELLTQRILALLALVDEPEEILALTFTRKAAAEMRSRVIEALSMARPDAAQAHKMETWELAQAALKRSEERGWHISEHAGRFRLMTLDSLTHSLASQLPLLSGLGEMPRPGDYLYPAYRQAAETALNQLLRSDTEAAELLLLHLDHQAVVLIDLVADMLAKREQWLEIVISHARDMDGLRAMLESGLGDIMEEPLRLCAELIPIGIREALPGLLAFAGEQRGEPQLQALNGWPDAELNQLQQWQLIAGELLTKDGLRKPGGINARRGFPAGKEHADQKLKFQEILSQLAEIRGLEVEMLALQKLPAEPGYSEQQWLLMQALFSLLILSAGQLQQGFAQNGEADFTEVALRALKALEGEQGTPSDLLLKLDYRIHHILVDEFQDTSLLQMRLLQNLTAGWQAGDGRHRTLFMVGDPMQSIYRFRKAEVGLFLQAAANQVGLPVVEPLQLERNFRSSPTIVDWVNRAFAAIFPDQQDTVRGAVAHAPATPALNHAGIIQLHIQQLGRDDLQEAEAVVELVRRERDITKADGRPQSIALLARSRKHLHAIMPALQEAGIPFRATKLLPLHTRPEIRLLRALLRALLHPADRESWAALLRSNYCGLNTVDLFALLGASEKPVWQLINDEPLLALMEHGAAERVVALQRALAPCMEQAGRVPVRQLLESAWHRLAMFELLDQSGCRNVDVALDLIASLDEGGRIDLSLFDERLEKLYAAPDSSPEAAQVELMTMHGAKGLQWDVVILPGLGKRGNSSDSPLLAYTDVPVHGEVHPLLAVRAATRGGDALFSLVNGVEKSKYDYELARLLYVACTRAETSLHMLGYVSETNGSAMSGSLLNLLIPGGIEGGCFGAELVDLVSQAGLHAVPQLPLQRIRQLPVARFIEKQEGESEAEYLWAGPEAAPVGNAVHAALQHIGDVGVERWGADQKIMGQLRTRRILLAEGLSGAMLQQAEKRAENALDRTLNSETGRWILSGNHESAHCEWALSTQSAGFVSHHIIDRSFIDEKGVRWIIDYKTAAHEGSDLEGFLAEEAKRHESQLSRYALILQSLEPSREIRTALYFPMLDVLKEVCRDA</sequence>
<dbReference type="PROSITE" id="PS51217">
    <property type="entry name" value="UVRD_HELICASE_CTER"/>
    <property type="match status" value="1"/>
</dbReference>
<dbReference type="InterPro" id="IPR038726">
    <property type="entry name" value="PDDEXK_AddAB-type"/>
</dbReference>
<dbReference type="PANTHER" id="PTHR11070:SF2">
    <property type="entry name" value="ATP-DEPENDENT DNA HELICASE SRS2"/>
    <property type="match status" value="1"/>
</dbReference>
<evidence type="ECO:0000313" key="18">
    <source>
        <dbReference type="EMBL" id="ATX79851.1"/>
    </source>
</evidence>
<evidence type="ECO:0000256" key="4">
    <source>
        <dbReference type="ARBA" id="ARBA00022801"/>
    </source>
</evidence>
<dbReference type="GO" id="GO:0043138">
    <property type="term" value="F:3'-5' DNA helicase activity"/>
    <property type="evidence" value="ECO:0007669"/>
    <property type="project" value="UniProtKB-EC"/>
</dbReference>